<dbReference type="InterPro" id="IPR043504">
    <property type="entry name" value="Peptidase_S1_PA_chymotrypsin"/>
</dbReference>
<dbReference type="InterPro" id="IPR009003">
    <property type="entry name" value="Peptidase_S1_PA"/>
</dbReference>
<protein>
    <recommendedName>
        <fullName evidence="3">NACHT domain-containing protein</fullName>
    </recommendedName>
</protein>
<dbReference type="OrthoDB" id="135105at2"/>
<organism evidence="1 2">
    <name type="scientific">Amycolatopsis coloradensis</name>
    <dbReference type="NCBI Taxonomy" id="76021"/>
    <lineage>
        <taxon>Bacteria</taxon>
        <taxon>Bacillati</taxon>
        <taxon>Actinomycetota</taxon>
        <taxon>Actinomycetes</taxon>
        <taxon>Pseudonocardiales</taxon>
        <taxon>Pseudonocardiaceae</taxon>
        <taxon>Amycolatopsis</taxon>
    </lineage>
</organism>
<dbReference type="Pfam" id="PF13365">
    <property type="entry name" value="Trypsin_2"/>
    <property type="match status" value="1"/>
</dbReference>
<dbReference type="SUPFAM" id="SSF50494">
    <property type="entry name" value="Trypsin-like serine proteases"/>
    <property type="match status" value="1"/>
</dbReference>
<dbReference type="Proteomes" id="UP000187486">
    <property type="component" value="Unassembled WGS sequence"/>
</dbReference>
<sequence length="1247" mass="135190">MTVLRSGPMNRFVPLGNSSGHGLEFDVEPAIMVRLQGRWQVLASTWATVELLSLPLVTPSGAGRGTGFFVAPGLLLTSGDVIAEGLPLVDDDLFLRTVPQATDFDLISDPADEEFALLRASDRQSGPYAALSDDVAVGDTLQVFGFAVGDPRKLLTASLRLSEPSQFTVVDGRIEAGFSGGPVVNGRTGAVCGVARYESGTARVMPISDMLQRFPGFCPAPRFSHRWLELLDDEQREALRSRRPGASRLAEYQTAIAGSGARPLLGDMLGVTAPAIKIRLRSDDRRDPVVTEIQQDHLILHPDAQLVGGKGAGKSSMLRQLTVMLAGQRIRGEGELVPVPVKAKALATHGTVPELLAKGVADGADLDLSLDALTALFAEPPFDGGRWFVLVDGFSEVRDPQWSKMVLQRIRRERDDGKYAFLLAADSLSRHELDAISRDGRDPTYALGALGDGELLSLAEKWLRELDVPRGAASATGFLERVAEARASELAALPLPATMFAVLYTAEPGRALPQNKAALYGAFIGLLLERRLPGREYLLEPIVEVLKELACAGPEPGRLSVPANDDFDQNALSTRRWPHLVHDLLTGSGLIADVQNEFLVDRQAGSVVFTDETVRDYLMACRLADQHPNPSRLKASRVLEPSGGLDTVKAFLVGIWAAEEKNIARPLLRLLKRRNPVAAYRFVADLPSQGISLPPTVRKTLSKRLSERVASVRAVHTERREAGAILRRLDKSAAIRVYETLARLQPEDARAYEAIDILLEHAPSLAVSSLLSKCKDRRINAWQKLLFARMLYDANAAQGMHWLTLLVRNGPDDVWPEAVQVVSTFDREHGILLLQEKIATAVRDSQRLQAAQLLMSFDPDLGTAELSQLARGQGIEPQVRLAAAVVAMPRLPDNGAGLFAHLAGEDRLDPEIRIKACEHLGDDDRAVRVLGILATDSTVEAAIRCTAAELHFRLRPDSGLPMLLDLIADPRLGHSRIAAARAVGRQERDHAAGLLAGLAADQANDVTLRRGAGLALVEFDKAAAAAVLTRLAKAGGGTHRLATAVALAGVDQQAGIDVLWAIIRSFAQLETREKAAAELTKLDRGDGQAAYGLLVDDLRLPVDTRIRLSRLLARYDKAAAIAAVRRIVDSPIATQRQRSAALTQLGQFSPREAIALRSKQANASAAPPTSTRELDKLAKLSKPRQVKAYNERIGNAKLDASDRLEAADRLTSLSPKDARAGFELIEADRKVPKKFRDKAAKAARKIR</sequence>
<name>A0A1R0KGG8_9PSEU</name>
<proteinExistence type="predicted"/>
<reference evidence="1 2" key="1">
    <citation type="submission" date="2016-01" db="EMBL/GenBank/DDBJ databases">
        <title>Amycolatopsis coloradensis genome sequencing and assembly.</title>
        <authorList>
            <person name="Mayilraj S."/>
        </authorList>
    </citation>
    <scope>NUCLEOTIDE SEQUENCE [LARGE SCALE GENOMIC DNA]</scope>
    <source>
        <strain evidence="1 2">DSM 44225</strain>
    </source>
</reference>
<evidence type="ECO:0000313" key="2">
    <source>
        <dbReference type="Proteomes" id="UP000187486"/>
    </source>
</evidence>
<dbReference type="EMBL" id="MQUQ01000023">
    <property type="protein sequence ID" value="OLZ44676.1"/>
    <property type="molecule type" value="Genomic_DNA"/>
</dbReference>
<dbReference type="AlphaFoldDB" id="A0A1R0KGG8"/>
<evidence type="ECO:0000313" key="1">
    <source>
        <dbReference type="EMBL" id="OLZ44676.1"/>
    </source>
</evidence>
<dbReference type="STRING" id="76021.BS329_35810"/>
<accession>A0A1R0KGG8</accession>
<dbReference type="Gene3D" id="2.40.10.10">
    <property type="entry name" value="Trypsin-like serine proteases"/>
    <property type="match status" value="2"/>
</dbReference>
<evidence type="ECO:0008006" key="3">
    <source>
        <dbReference type="Google" id="ProtNLM"/>
    </source>
</evidence>
<comment type="caution">
    <text evidence="1">The sequence shown here is derived from an EMBL/GenBank/DDBJ whole genome shotgun (WGS) entry which is preliminary data.</text>
</comment>
<keyword evidence="2" id="KW-1185">Reference proteome</keyword>
<gene>
    <name evidence="1" type="ORF">BS329_35810</name>
</gene>
<dbReference type="RefSeq" id="WP_076167281.1">
    <property type="nucleotide sequence ID" value="NZ_JBEZVB010000067.1"/>
</dbReference>